<dbReference type="PANTHER" id="PTHR43097:SF5">
    <property type="entry name" value="GLUTAMATE--TRNA LIGASE"/>
    <property type="match status" value="1"/>
</dbReference>
<evidence type="ECO:0000256" key="1">
    <source>
        <dbReference type="ARBA" id="ARBA00022598"/>
    </source>
</evidence>
<feature type="domain" description="Glutamyl/glutaminyl-tRNA synthetase class Ib catalytic" evidence="7">
    <location>
        <begin position="39"/>
        <end position="83"/>
    </location>
</feature>
<dbReference type="AlphaFoldDB" id="A0AAC8TBG3"/>
<feature type="region of interest" description="Disordered" evidence="6">
    <location>
        <begin position="76"/>
        <end position="96"/>
    </location>
</feature>
<dbReference type="Pfam" id="PF00749">
    <property type="entry name" value="tRNA-synt_1c"/>
    <property type="match status" value="1"/>
</dbReference>
<keyword evidence="2" id="KW-0547">Nucleotide-binding</keyword>
<evidence type="ECO:0000256" key="3">
    <source>
        <dbReference type="ARBA" id="ARBA00022840"/>
    </source>
</evidence>
<organism evidence="8 9">
    <name type="scientific">Archangium gephyra</name>
    <dbReference type="NCBI Taxonomy" id="48"/>
    <lineage>
        <taxon>Bacteria</taxon>
        <taxon>Pseudomonadati</taxon>
        <taxon>Myxococcota</taxon>
        <taxon>Myxococcia</taxon>
        <taxon>Myxococcales</taxon>
        <taxon>Cystobacterineae</taxon>
        <taxon>Archangiaceae</taxon>
        <taxon>Archangium</taxon>
    </lineage>
</organism>
<dbReference type="GO" id="GO:0005524">
    <property type="term" value="F:ATP binding"/>
    <property type="evidence" value="ECO:0007669"/>
    <property type="project" value="UniProtKB-KW"/>
</dbReference>
<evidence type="ECO:0000256" key="2">
    <source>
        <dbReference type="ARBA" id="ARBA00022741"/>
    </source>
</evidence>
<dbReference type="InterPro" id="IPR050132">
    <property type="entry name" value="Gln/Glu-tRNA_Ligase"/>
</dbReference>
<evidence type="ECO:0000313" key="8">
    <source>
        <dbReference type="EMBL" id="AKI99607.1"/>
    </source>
</evidence>
<proteinExistence type="predicted"/>
<dbReference type="InterPro" id="IPR014729">
    <property type="entry name" value="Rossmann-like_a/b/a_fold"/>
</dbReference>
<protein>
    <submittedName>
        <fullName evidence="8">Glutaminyl-tRNA synthetase</fullName>
    </submittedName>
</protein>
<dbReference type="KEGG" id="age:AA314_01234"/>
<evidence type="ECO:0000256" key="5">
    <source>
        <dbReference type="ARBA" id="ARBA00023146"/>
    </source>
</evidence>
<keyword evidence="5" id="KW-0030">Aminoacyl-tRNA synthetase</keyword>
<keyword evidence="4" id="KW-0648">Protein biosynthesis</keyword>
<dbReference type="GO" id="GO:0006425">
    <property type="term" value="P:glutaminyl-tRNA aminoacylation"/>
    <property type="evidence" value="ECO:0007669"/>
    <property type="project" value="TreeGrafter"/>
</dbReference>
<name>A0AAC8TBG3_9BACT</name>
<accession>A0AAC8TBG3</accession>
<keyword evidence="1" id="KW-0436">Ligase</keyword>
<evidence type="ECO:0000259" key="7">
    <source>
        <dbReference type="Pfam" id="PF00749"/>
    </source>
</evidence>
<dbReference type="Proteomes" id="UP000035579">
    <property type="component" value="Chromosome"/>
</dbReference>
<sequence>MTSKQPADLIPAPETRRVSPNFITEIIDADLKSGRHTRVVTRFPPEPNGYAHLGHAFASYLDFMTAVDYRGVCHLRMDDTNPRGRRRSTRTASSVT</sequence>
<reference evidence="8 9" key="1">
    <citation type="submission" date="2015-05" db="EMBL/GenBank/DDBJ databases">
        <title>Genome assembly of Archangium gephyra DSM 2261.</title>
        <authorList>
            <person name="Sharma G."/>
            <person name="Subramanian S."/>
        </authorList>
    </citation>
    <scope>NUCLEOTIDE SEQUENCE [LARGE SCALE GENOMIC DNA]</scope>
    <source>
        <strain evidence="8 9">DSM 2261</strain>
    </source>
</reference>
<evidence type="ECO:0000256" key="4">
    <source>
        <dbReference type="ARBA" id="ARBA00022917"/>
    </source>
</evidence>
<dbReference type="EMBL" id="CP011509">
    <property type="protein sequence ID" value="AKI99607.1"/>
    <property type="molecule type" value="Genomic_DNA"/>
</dbReference>
<dbReference type="PANTHER" id="PTHR43097">
    <property type="entry name" value="GLUTAMINE-TRNA LIGASE"/>
    <property type="match status" value="1"/>
</dbReference>
<dbReference type="GO" id="GO:0004819">
    <property type="term" value="F:glutamine-tRNA ligase activity"/>
    <property type="evidence" value="ECO:0007669"/>
    <property type="project" value="TreeGrafter"/>
</dbReference>
<dbReference type="SUPFAM" id="SSF52374">
    <property type="entry name" value="Nucleotidylyl transferase"/>
    <property type="match status" value="1"/>
</dbReference>
<evidence type="ECO:0000313" key="9">
    <source>
        <dbReference type="Proteomes" id="UP000035579"/>
    </source>
</evidence>
<dbReference type="GO" id="GO:0005829">
    <property type="term" value="C:cytosol"/>
    <property type="evidence" value="ECO:0007669"/>
    <property type="project" value="TreeGrafter"/>
</dbReference>
<dbReference type="InterPro" id="IPR020058">
    <property type="entry name" value="Glu/Gln-tRNA-synth_Ib_cat-dom"/>
</dbReference>
<keyword evidence="3" id="KW-0067">ATP-binding</keyword>
<evidence type="ECO:0000256" key="6">
    <source>
        <dbReference type="SAM" id="MobiDB-lite"/>
    </source>
</evidence>
<dbReference type="Gene3D" id="3.40.50.620">
    <property type="entry name" value="HUPs"/>
    <property type="match status" value="1"/>
</dbReference>
<gene>
    <name evidence="8" type="ORF">AA314_01234</name>
</gene>